<dbReference type="Pfam" id="PF01928">
    <property type="entry name" value="CYTH"/>
    <property type="match status" value="1"/>
</dbReference>
<dbReference type="InterPro" id="IPR033469">
    <property type="entry name" value="CYTH-like_dom_sf"/>
</dbReference>
<dbReference type="InterPro" id="IPR023577">
    <property type="entry name" value="CYTH_domain"/>
</dbReference>
<feature type="domain" description="CYTH" evidence="1">
    <location>
        <begin position="2"/>
        <end position="210"/>
    </location>
</feature>
<dbReference type="EMBL" id="LN794158">
    <property type="protein sequence ID" value="CEN56305.1"/>
    <property type="molecule type" value="Genomic_DNA"/>
</dbReference>
<dbReference type="PANTHER" id="PTHR39569:SF1">
    <property type="entry name" value="INORGANIC TRIPHOSPHATASE"/>
    <property type="match status" value="1"/>
</dbReference>
<keyword evidence="3" id="KW-1185">Reference proteome</keyword>
<reference evidence="3" key="1">
    <citation type="submission" date="2014-12" db="EMBL/GenBank/DDBJ databases">
        <authorList>
            <person name="Salcher M.M."/>
        </authorList>
    </citation>
    <scope>NUCLEOTIDE SEQUENCE [LARGE SCALE GENOMIC DNA]</scope>
    <source>
        <strain evidence="3">MMS-10A-171</strain>
    </source>
</reference>
<name>A0A0B7IVP5_9PROT</name>
<dbReference type="PROSITE" id="PS51707">
    <property type="entry name" value="CYTH"/>
    <property type="match status" value="1"/>
</dbReference>
<gene>
    <name evidence="2" type="ORF">BN1209_1267</name>
</gene>
<dbReference type="KEGG" id="mbac:BN1209_1267"/>
<evidence type="ECO:0000313" key="2">
    <source>
        <dbReference type="EMBL" id="CEN56305.1"/>
    </source>
</evidence>
<protein>
    <submittedName>
        <fullName evidence="2">Adenylate cyclase</fullName>
    </submittedName>
</protein>
<dbReference type="HOGENOM" id="CLU_868286_0_0_4"/>
<dbReference type="SUPFAM" id="SSF55154">
    <property type="entry name" value="CYTH-like phosphatases"/>
    <property type="match status" value="1"/>
</dbReference>
<dbReference type="SMART" id="SM01118">
    <property type="entry name" value="CYTH"/>
    <property type="match status" value="1"/>
</dbReference>
<evidence type="ECO:0000259" key="1">
    <source>
        <dbReference type="PROSITE" id="PS51707"/>
    </source>
</evidence>
<accession>A0A0B7IVP5</accession>
<dbReference type="InterPro" id="IPR039013">
    <property type="entry name" value="YgiF"/>
</dbReference>
<sequence length="332" mass="37683">MANEIELKLRIAESCAHLLNQHAAITERLVEAPWTRKLVSIYYDTPDLALLDAGLNLRVRSMSGGWFQAIKSTGQSIGGLHQRLEWEDLLTNNAPDFNKITEPHLANIFADQKLRAALKPVFIVDVVRTDWLLNYPDGSVIEVSADIGDLKSSTDHACEHICPIQELEIELKQGNTYHLFELALALQQDIPMSIENGSKAQMGYRYLRPQPLIKTHAQAMNIKRFKSPPTTKQIMQEALTSMQDNQEILKKVNHTPAVYHMKLANNRLASALAYSGYRATDRDTLSIIQDLEWLAQFLISPCDNFAYQNLNAILNGQRYQRILLRLGAWLHQ</sequence>
<dbReference type="Gene3D" id="2.40.320.10">
    <property type="entry name" value="Hypothetical Protein Pfu-838710-001"/>
    <property type="match status" value="1"/>
</dbReference>
<dbReference type="RefSeq" id="WP_045751423.1">
    <property type="nucleotide sequence ID" value="NZ_LN794158.1"/>
</dbReference>
<dbReference type="GO" id="GO:0046872">
    <property type="term" value="F:metal ion binding"/>
    <property type="evidence" value="ECO:0007669"/>
    <property type="project" value="TreeGrafter"/>
</dbReference>
<dbReference type="GO" id="GO:0050355">
    <property type="term" value="F:inorganic triphosphate phosphatase activity"/>
    <property type="evidence" value="ECO:0007669"/>
    <property type="project" value="InterPro"/>
</dbReference>
<dbReference type="STRING" id="1581680.BN1209_1267"/>
<organism evidence="2 3">
    <name type="scientific">Candidatus Methylopumilus turicensis</name>
    <dbReference type="NCBI Taxonomy" id="1581680"/>
    <lineage>
        <taxon>Bacteria</taxon>
        <taxon>Pseudomonadati</taxon>
        <taxon>Pseudomonadota</taxon>
        <taxon>Betaproteobacteria</taxon>
        <taxon>Nitrosomonadales</taxon>
        <taxon>Methylophilaceae</taxon>
        <taxon>Candidatus Methylopumilus</taxon>
    </lineage>
</organism>
<dbReference type="PANTHER" id="PTHR39569">
    <property type="entry name" value="INORGANIC TRIPHOSPHATASE"/>
    <property type="match status" value="1"/>
</dbReference>
<dbReference type="AlphaFoldDB" id="A0A0B7IVP5"/>
<evidence type="ECO:0000313" key="3">
    <source>
        <dbReference type="Proteomes" id="UP000056322"/>
    </source>
</evidence>
<dbReference type="CDD" id="cd07756">
    <property type="entry name" value="CYTH-like_Pase_CHAD"/>
    <property type="match status" value="1"/>
</dbReference>
<dbReference type="Proteomes" id="UP000056322">
    <property type="component" value="Chromosome 1"/>
</dbReference>
<proteinExistence type="predicted"/>
<dbReference type="OrthoDB" id="3034217at2"/>